<dbReference type="eggNOG" id="ENOG5032843">
    <property type="taxonomic scope" value="Bacteria"/>
</dbReference>
<dbReference type="EMBL" id="CP004121">
    <property type="protein sequence ID" value="AGF56171.1"/>
    <property type="molecule type" value="Genomic_DNA"/>
</dbReference>
<dbReference type="RefSeq" id="WP_015392490.1">
    <property type="nucleotide sequence ID" value="NC_020291.1"/>
</dbReference>
<reference evidence="1 2" key="1">
    <citation type="submission" date="2013-02" db="EMBL/GenBank/DDBJ databases">
        <title>Genome sequence of Clostridium saccharoperbutylacetonicum N1-4(HMT).</title>
        <authorList>
            <person name="Poehlein A."/>
            <person name="Daniel R."/>
        </authorList>
    </citation>
    <scope>NUCLEOTIDE SEQUENCE [LARGE SCALE GENOMIC DNA]</scope>
    <source>
        <strain evidence="2">N1-4(HMT)</strain>
    </source>
</reference>
<sequence>MYLIRIYLTNGVIIDLNCEQYEVSQSRTTGEVSGYCFKNANKCIAFLDKTQIIAVTGEKIQAQT</sequence>
<dbReference type="KEGG" id="csr:Cspa_c24060"/>
<organism evidence="1 2">
    <name type="scientific">Clostridium saccharoperbutylacetonicum N1-4(HMT)</name>
    <dbReference type="NCBI Taxonomy" id="931276"/>
    <lineage>
        <taxon>Bacteria</taxon>
        <taxon>Bacillati</taxon>
        <taxon>Bacillota</taxon>
        <taxon>Clostridia</taxon>
        <taxon>Eubacteriales</taxon>
        <taxon>Clostridiaceae</taxon>
        <taxon>Clostridium</taxon>
    </lineage>
</organism>
<accession>M1MN68</accession>
<evidence type="ECO:0000313" key="1">
    <source>
        <dbReference type="EMBL" id="AGF56171.1"/>
    </source>
</evidence>
<dbReference type="AlphaFoldDB" id="M1MN68"/>
<name>M1MN68_9CLOT</name>
<dbReference type="STRING" id="36745.CLSAP_22210"/>
<dbReference type="PATRIC" id="fig|931276.5.peg.2410"/>
<keyword evidence="2" id="KW-1185">Reference proteome</keyword>
<gene>
    <name evidence="1" type="ORF">Cspa_c24060</name>
</gene>
<protein>
    <submittedName>
        <fullName evidence="1">Uncharacterized protein</fullName>
    </submittedName>
</protein>
<evidence type="ECO:0000313" key="2">
    <source>
        <dbReference type="Proteomes" id="UP000011728"/>
    </source>
</evidence>
<proteinExistence type="predicted"/>
<dbReference type="OrthoDB" id="1929431at2"/>
<dbReference type="Proteomes" id="UP000011728">
    <property type="component" value="Chromosome"/>
</dbReference>
<dbReference type="HOGENOM" id="CLU_2933233_0_0_9"/>